<dbReference type="AlphaFoldDB" id="A0AAW1AVA2"/>
<name>A0AAW1AVA2_CROAD</name>
<comment type="caution">
    <text evidence="1">The sequence shown here is derived from an EMBL/GenBank/DDBJ whole genome shotgun (WGS) entry which is preliminary data.</text>
</comment>
<sequence length="43" mass="5191">MHSKNPDWSLLMFSAELFMQYSRKINVLPKNYRSPFPISWGWS</sequence>
<proteinExistence type="predicted"/>
<keyword evidence="2" id="KW-1185">Reference proteome</keyword>
<organism evidence="1 2">
    <name type="scientific">Crotalus adamanteus</name>
    <name type="common">Eastern diamondback rattlesnake</name>
    <dbReference type="NCBI Taxonomy" id="8729"/>
    <lineage>
        <taxon>Eukaryota</taxon>
        <taxon>Metazoa</taxon>
        <taxon>Chordata</taxon>
        <taxon>Craniata</taxon>
        <taxon>Vertebrata</taxon>
        <taxon>Euteleostomi</taxon>
        <taxon>Lepidosauria</taxon>
        <taxon>Squamata</taxon>
        <taxon>Bifurcata</taxon>
        <taxon>Unidentata</taxon>
        <taxon>Episquamata</taxon>
        <taxon>Toxicofera</taxon>
        <taxon>Serpentes</taxon>
        <taxon>Colubroidea</taxon>
        <taxon>Viperidae</taxon>
        <taxon>Crotalinae</taxon>
        <taxon>Crotalus</taxon>
    </lineage>
</organism>
<dbReference type="Proteomes" id="UP001474421">
    <property type="component" value="Unassembled WGS sequence"/>
</dbReference>
<evidence type="ECO:0000313" key="2">
    <source>
        <dbReference type="Proteomes" id="UP001474421"/>
    </source>
</evidence>
<protein>
    <submittedName>
        <fullName evidence="1">Uncharacterized protein</fullName>
    </submittedName>
</protein>
<accession>A0AAW1AVA2</accession>
<evidence type="ECO:0000313" key="1">
    <source>
        <dbReference type="EMBL" id="KAK9393766.1"/>
    </source>
</evidence>
<gene>
    <name evidence="1" type="ORF">NXF25_015429</name>
</gene>
<dbReference type="EMBL" id="JAOTOJ010000012">
    <property type="protein sequence ID" value="KAK9393766.1"/>
    <property type="molecule type" value="Genomic_DNA"/>
</dbReference>
<reference evidence="1 2" key="1">
    <citation type="journal article" date="2024" name="Proc. Natl. Acad. Sci. U.S.A.">
        <title>The genetic regulatory architecture and epigenomic basis for age-related changes in rattlesnake venom.</title>
        <authorList>
            <person name="Hogan M.P."/>
            <person name="Holding M.L."/>
            <person name="Nystrom G.S."/>
            <person name="Colston T.J."/>
            <person name="Bartlett D.A."/>
            <person name="Mason A.J."/>
            <person name="Ellsworth S.A."/>
            <person name="Rautsaw R.M."/>
            <person name="Lawrence K.C."/>
            <person name="Strickland J.L."/>
            <person name="He B."/>
            <person name="Fraser P."/>
            <person name="Margres M.J."/>
            <person name="Gilbert D.M."/>
            <person name="Gibbs H.L."/>
            <person name="Parkinson C.L."/>
            <person name="Rokyta D.R."/>
        </authorList>
    </citation>
    <scope>NUCLEOTIDE SEQUENCE [LARGE SCALE GENOMIC DNA]</scope>
    <source>
        <strain evidence="1">DRR0105</strain>
    </source>
</reference>